<dbReference type="GO" id="GO:0071578">
    <property type="term" value="P:zinc ion import across plasma membrane"/>
    <property type="evidence" value="ECO:0007669"/>
    <property type="project" value="TreeGrafter"/>
</dbReference>
<feature type="transmembrane region" description="Helical" evidence="8">
    <location>
        <begin position="413"/>
        <end position="438"/>
    </location>
</feature>
<dbReference type="PANTHER" id="PTHR12191:SF37">
    <property type="entry name" value="ZINC TRANSPORTER FOI"/>
    <property type="match status" value="1"/>
</dbReference>
<dbReference type="InterPro" id="IPR050799">
    <property type="entry name" value="ZIP_Transporter"/>
</dbReference>
<name>A0A9Q1CP18_HOLLE</name>
<comment type="similarity">
    <text evidence="2">Belongs to the ZIP transporter (TC 2.A.5) family.</text>
</comment>
<proteinExistence type="inferred from homology"/>
<keyword evidence="5 8" id="KW-0472">Membrane</keyword>
<feature type="transmembrane region" description="Helical" evidence="8">
    <location>
        <begin position="496"/>
        <end position="513"/>
    </location>
</feature>
<feature type="transmembrane region" description="Helical" evidence="8">
    <location>
        <begin position="724"/>
        <end position="744"/>
    </location>
</feature>
<dbReference type="Proteomes" id="UP001152320">
    <property type="component" value="Chromosome 1"/>
</dbReference>
<evidence type="ECO:0000259" key="11">
    <source>
        <dbReference type="Pfam" id="PF21116"/>
    </source>
</evidence>
<dbReference type="PANTHER" id="PTHR12191">
    <property type="entry name" value="SOLUTE CARRIER FAMILY 39"/>
    <property type="match status" value="1"/>
</dbReference>
<protein>
    <submittedName>
        <fullName evidence="12">Zinc transporter ZIP12</fullName>
    </submittedName>
</protein>
<evidence type="ECO:0000256" key="8">
    <source>
        <dbReference type="SAM" id="Phobius"/>
    </source>
</evidence>
<dbReference type="InterPro" id="IPR003689">
    <property type="entry name" value="ZIP"/>
</dbReference>
<feature type="transmembrane region" description="Helical" evidence="8">
    <location>
        <begin position="450"/>
        <end position="476"/>
    </location>
</feature>
<feature type="domain" description="Zinc transporter ZIP4/12 EF-hand" evidence="11">
    <location>
        <begin position="313"/>
        <end position="394"/>
    </location>
</feature>
<reference evidence="12" key="1">
    <citation type="submission" date="2021-10" db="EMBL/GenBank/DDBJ databases">
        <title>Tropical sea cucumber genome reveals ecological adaptation and Cuvierian tubules defense mechanism.</title>
        <authorList>
            <person name="Chen T."/>
        </authorList>
    </citation>
    <scope>NUCLEOTIDE SEQUENCE</scope>
    <source>
        <strain evidence="12">Nanhai2018</strain>
        <tissue evidence="12">Muscle</tissue>
    </source>
</reference>
<evidence type="ECO:0000256" key="6">
    <source>
        <dbReference type="ARBA" id="ARBA00034634"/>
    </source>
</evidence>
<keyword evidence="9" id="KW-0732">Signal</keyword>
<evidence type="ECO:0000256" key="3">
    <source>
        <dbReference type="ARBA" id="ARBA00022692"/>
    </source>
</evidence>
<comment type="caution">
    <text evidence="12">The sequence shown here is derived from an EMBL/GenBank/DDBJ whole genome shotgun (WGS) entry which is preliminary data.</text>
</comment>
<feature type="compositionally biased region" description="Basic and acidic residues" evidence="7">
    <location>
        <begin position="321"/>
        <end position="332"/>
    </location>
</feature>
<accession>A0A9Q1CP18</accession>
<keyword evidence="3 8" id="KW-0812">Transmembrane</keyword>
<dbReference type="InterPro" id="IPR041137">
    <property type="entry name" value="ZIP4_N"/>
</dbReference>
<dbReference type="Pfam" id="PF02535">
    <property type="entry name" value="Zip"/>
    <property type="match status" value="1"/>
</dbReference>
<dbReference type="GO" id="GO:0005385">
    <property type="term" value="F:zinc ion transmembrane transporter activity"/>
    <property type="evidence" value="ECO:0007669"/>
    <property type="project" value="TreeGrafter"/>
</dbReference>
<evidence type="ECO:0000256" key="7">
    <source>
        <dbReference type="SAM" id="MobiDB-lite"/>
    </source>
</evidence>
<dbReference type="Pfam" id="PF18292">
    <property type="entry name" value="ZIP4_domain"/>
    <property type="match status" value="1"/>
</dbReference>
<dbReference type="OrthoDB" id="200954at2759"/>
<gene>
    <name evidence="12" type="ORF">HOLleu_01974</name>
</gene>
<dbReference type="InterPro" id="IPR049406">
    <property type="entry name" value="ZIP4_12_EF-hand"/>
</dbReference>
<feature type="signal peptide" evidence="9">
    <location>
        <begin position="1"/>
        <end position="25"/>
    </location>
</feature>
<feature type="region of interest" description="Disordered" evidence="7">
    <location>
        <begin position="321"/>
        <end position="340"/>
    </location>
</feature>
<dbReference type="EMBL" id="JAIZAY010000001">
    <property type="protein sequence ID" value="KAJ8049292.1"/>
    <property type="molecule type" value="Genomic_DNA"/>
</dbReference>
<keyword evidence="4 8" id="KW-1133">Transmembrane helix</keyword>
<evidence type="ECO:0000256" key="4">
    <source>
        <dbReference type="ARBA" id="ARBA00022989"/>
    </source>
</evidence>
<comment type="catalytic activity">
    <reaction evidence="6">
        <text>Zn(2+)(in) = Zn(2+)(out)</text>
        <dbReference type="Rhea" id="RHEA:29351"/>
        <dbReference type="ChEBI" id="CHEBI:29105"/>
    </reaction>
</comment>
<dbReference type="GO" id="GO:0140410">
    <property type="term" value="F:monoatomic cation:bicarbonate symporter activity"/>
    <property type="evidence" value="ECO:0007669"/>
    <property type="project" value="TreeGrafter"/>
</dbReference>
<keyword evidence="13" id="KW-1185">Reference proteome</keyword>
<dbReference type="Pfam" id="PF21116">
    <property type="entry name" value="EF-hand_Zip"/>
    <property type="match status" value="1"/>
</dbReference>
<feature type="transmembrane region" description="Helical" evidence="8">
    <location>
        <begin position="756"/>
        <end position="780"/>
    </location>
</feature>
<feature type="transmembrane region" description="Helical" evidence="8">
    <location>
        <begin position="694"/>
        <end position="718"/>
    </location>
</feature>
<comment type="subcellular location">
    <subcellularLocation>
        <location evidence="1">Membrane</location>
        <topology evidence="1">Multi-pass membrane protein</topology>
    </subcellularLocation>
</comment>
<feature type="domain" description="Zinc transporter ZIP4 N-terminal" evidence="10">
    <location>
        <begin position="79"/>
        <end position="238"/>
    </location>
</feature>
<sequence>MRNVCIPVLVYTLVVVLGFHNGAWSQHDHEHHDHGHHHVHEVKTPEGPSPFDLTRQYLLRKELNNQDGSKISADKLEEVVSILLDRVDCTGRLQGDASCQKCAESITSQLFTIIHEEEQNGIDEEQFQKVAVVLFRILVTANLQHQCKNVINNSAGMSENVNIVLNTGGTAEVLTKDELERLLYIVKSYYTPQTKAQCFDAKSLFDDVVNDVDAGASKSELYGIASLVVVKLLQGDCIGKAEEVGPVTFIDEVIDRYSTDSYLSEMELDNLMFNISIGDHTGHDHGHGVHSSHGGHDHHHRRRRTTFRWRRQEVGHEHYEHDHAHSGHDHSHGVHGSHIKGADTANADNSLLFNKCFSAHELLDLHGFNHTVGVPKQEFSLLCPSLIQQIESRACQSSSHGVDDGTVEASLEVWLYGMLSVIIISCCSLMGGLVLPWMTKELYDKIVHTLVAMAVAVMSGDALIHLIPMAVGLHLHEHGGHDHAHDHGPMSPEFEYVWKCTAAMVTIYGFFLFETLTGFITGHVHSHGAPEDSPPGRTKDPEALCISYPLTVVHGNENNSHVNMLMDRQDKSEQSENHAYESGFAPEEITSDEVGPNGPNVIHVSGARRLEPMKCEELEKKPEVSPCLRHGPLPIMVVLGDGLHNFGDGLAIGAAYLAGLGPGVSTSLAVFCHELPHELGDLAILLKSGVSMKWALFLNFLSALTCVMGLVVGILIGVTLQARQWIFAVTAGTFLYVALADMVLPHITRVRETSSPVVIFLLVNIGFLVGIGVILIIALYEDAIVVKI</sequence>
<organism evidence="12 13">
    <name type="scientific">Holothuria leucospilota</name>
    <name type="common">Black long sea cucumber</name>
    <name type="synonym">Mertensiothuria leucospilota</name>
    <dbReference type="NCBI Taxonomy" id="206669"/>
    <lineage>
        <taxon>Eukaryota</taxon>
        <taxon>Metazoa</taxon>
        <taxon>Echinodermata</taxon>
        <taxon>Eleutherozoa</taxon>
        <taxon>Echinozoa</taxon>
        <taxon>Holothuroidea</taxon>
        <taxon>Aspidochirotacea</taxon>
        <taxon>Aspidochirotida</taxon>
        <taxon>Holothuriidae</taxon>
        <taxon>Holothuria</taxon>
    </lineage>
</organism>
<evidence type="ECO:0000313" key="13">
    <source>
        <dbReference type="Proteomes" id="UP001152320"/>
    </source>
</evidence>
<evidence type="ECO:0000256" key="2">
    <source>
        <dbReference type="ARBA" id="ARBA00006939"/>
    </source>
</evidence>
<dbReference type="AlphaFoldDB" id="A0A9Q1CP18"/>
<feature type="region of interest" description="Disordered" evidence="7">
    <location>
        <begin position="283"/>
        <end position="304"/>
    </location>
</feature>
<evidence type="ECO:0000313" key="12">
    <source>
        <dbReference type="EMBL" id="KAJ8049292.1"/>
    </source>
</evidence>
<dbReference type="GO" id="GO:0005886">
    <property type="term" value="C:plasma membrane"/>
    <property type="evidence" value="ECO:0007669"/>
    <property type="project" value="TreeGrafter"/>
</dbReference>
<feature type="chain" id="PRO_5040184178" evidence="9">
    <location>
        <begin position="26"/>
        <end position="788"/>
    </location>
</feature>
<evidence type="ECO:0000259" key="10">
    <source>
        <dbReference type="Pfam" id="PF18292"/>
    </source>
</evidence>
<evidence type="ECO:0000256" key="1">
    <source>
        <dbReference type="ARBA" id="ARBA00004141"/>
    </source>
</evidence>
<evidence type="ECO:0000256" key="5">
    <source>
        <dbReference type="ARBA" id="ARBA00023136"/>
    </source>
</evidence>
<evidence type="ECO:0000256" key="9">
    <source>
        <dbReference type="SAM" id="SignalP"/>
    </source>
</evidence>
<dbReference type="GO" id="GO:0030003">
    <property type="term" value="P:intracellular monoatomic cation homeostasis"/>
    <property type="evidence" value="ECO:0007669"/>
    <property type="project" value="TreeGrafter"/>
</dbReference>